<dbReference type="OrthoDB" id="5537013at2759"/>
<dbReference type="CDD" id="cd00167">
    <property type="entry name" value="SANT"/>
    <property type="match status" value="1"/>
</dbReference>
<keyword evidence="5" id="KW-1185">Reference proteome</keyword>
<keyword evidence="2" id="KW-1133">Transmembrane helix</keyword>
<dbReference type="AlphaFoldDB" id="A0A9W8L5T6"/>
<evidence type="ECO:0000313" key="5">
    <source>
        <dbReference type="Proteomes" id="UP001151516"/>
    </source>
</evidence>
<proteinExistence type="predicted"/>
<organism evidence="4 5">
    <name type="scientific">Coemansia spiralis</name>
    <dbReference type="NCBI Taxonomy" id="417178"/>
    <lineage>
        <taxon>Eukaryota</taxon>
        <taxon>Fungi</taxon>
        <taxon>Fungi incertae sedis</taxon>
        <taxon>Zoopagomycota</taxon>
        <taxon>Kickxellomycotina</taxon>
        <taxon>Kickxellomycetes</taxon>
        <taxon>Kickxellales</taxon>
        <taxon>Kickxellaceae</taxon>
        <taxon>Coemansia</taxon>
    </lineage>
</organism>
<evidence type="ECO:0000256" key="1">
    <source>
        <dbReference type="SAM" id="MobiDB-lite"/>
    </source>
</evidence>
<evidence type="ECO:0000256" key="2">
    <source>
        <dbReference type="SAM" id="Phobius"/>
    </source>
</evidence>
<dbReference type="PROSITE" id="PS50090">
    <property type="entry name" value="MYB_LIKE"/>
    <property type="match status" value="1"/>
</dbReference>
<feature type="region of interest" description="Disordered" evidence="1">
    <location>
        <begin position="1"/>
        <end position="21"/>
    </location>
</feature>
<keyword evidence="2" id="KW-0812">Transmembrane</keyword>
<gene>
    <name evidence="4" type="ORF">IWW39_002173</name>
</gene>
<dbReference type="InterPro" id="IPR001005">
    <property type="entry name" value="SANT/Myb"/>
</dbReference>
<reference evidence="4" key="1">
    <citation type="submission" date="2022-07" db="EMBL/GenBank/DDBJ databases">
        <title>Phylogenomic reconstructions and comparative analyses of Kickxellomycotina fungi.</title>
        <authorList>
            <person name="Reynolds N.K."/>
            <person name="Stajich J.E."/>
            <person name="Barry K."/>
            <person name="Grigoriev I.V."/>
            <person name="Crous P."/>
            <person name="Smith M.E."/>
        </authorList>
    </citation>
    <scope>NUCLEOTIDE SEQUENCE</scope>
    <source>
        <strain evidence="4">CBS 109367</strain>
    </source>
</reference>
<dbReference type="EMBL" id="JANBTX010000045">
    <property type="protein sequence ID" value="KAJ2688481.1"/>
    <property type="molecule type" value="Genomic_DNA"/>
</dbReference>
<dbReference type="SUPFAM" id="SSF46689">
    <property type="entry name" value="Homeodomain-like"/>
    <property type="match status" value="1"/>
</dbReference>
<sequence length="190" mass="22029">MSLRAMSTLRGSLQRRRAPALPGTKSIKKTAVLSQEQTQSLFNYVHDEYLDNHKGHEIDWRWVGKHIKVDGNICKEKFYEIQKGLVDHTQPRSTMWTRKELEKVVRTARKVEQPHLLISEKRKIDWTKIAKMVPGRKPEECKRIYETQSHLCRARIGAPSFKVQVFVIIGVFTLVAADALFDVTFRTADL</sequence>
<feature type="domain" description="Myb-like" evidence="3">
    <location>
        <begin position="88"/>
        <end position="149"/>
    </location>
</feature>
<feature type="transmembrane region" description="Helical" evidence="2">
    <location>
        <begin position="163"/>
        <end position="181"/>
    </location>
</feature>
<name>A0A9W8L5T6_9FUNG</name>
<accession>A0A9W8L5T6</accession>
<comment type="caution">
    <text evidence="4">The sequence shown here is derived from an EMBL/GenBank/DDBJ whole genome shotgun (WGS) entry which is preliminary data.</text>
</comment>
<dbReference type="Proteomes" id="UP001151516">
    <property type="component" value="Unassembled WGS sequence"/>
</dbReference>
<evidence type="ECO:0000259" key="3">
    <source>
        <dbReference type="PROSITE" id="PS50090"/>
    </source>
</evidence>
<dbReference type="Gene3D" id="1.10.10.60">
    <property type="entry name" value="Homeodomain-like"/>
    <property type="match status" value="1"/>
</dbReference>
<dbReference type="InterPro" id="IPR009057">
    <property type="entry name" value="Homeodomain-like_sf"/>
</dbReference>
<evidence type="ECO:0000313" key="4">
    <source>
        <dbReference type="EMBL" id="KAJ2688481.1"/>
    </source>
</evidence>
<protein>
    <recommendedName>
        <fullName evidence="3">Myb-like domain-containing protein</fullName>
    </recommendedName>
</protein>
<keyword evidence="2" id="KW-0472">Membrane</keyword>